<feature type="domain" description="HTH lysR-type" evidence="5">
    <location>
        <begin position="4"/>
        <end position="61"/>
    </location>
</feature>
<accession>A0ABN1E875</accession>
<organism evidence="6 7">
    <name type="scientific">Rheinheimera aquimaris</name>
    <dbReference type="NCBI Taxonomy" id="412437"/>
    <lineage>
        <taxon>Bacteria</taxon>
        <taxon>Pseudomonadati</taxon>
        <taxon>Pseudomonadota</taxon>
        <taxon>Gammaproteobacteria</taxon>
        <taxon>Chromatiales</taxon>
        <taxon>Chromatiaceae</taxon>
        <taxon>Rheinheimera</taxon>
    </lineage>
</organism>
<dbReference type="Pfam" id="PF03466">
    <property type="entry name" value="LysR_substrate"/>
    <property type="match status" value="1"/>
</dbReference>
<dbReference type="Pfam" id="PF00126">
    <property type="entry name" value="HTH_1"/>
    <property type="match status" value="1"/>
</dbReference>
<dbReference type="EMBL" id="BAAAEO010000005">
    <property type="protein sequence ID" value="GAA0561098.1"/>
    <property type="molecule type" value="Genomic_DNA"/>
</dbReference>
<protein>
    <submittedName>
        <fullName evidence="6">LysR family transcriptional regulator</fullName>
    </submittedName>
</protein>
<gene>
    <name evidence="6" type="ORF">GCM10009098_31490</name>
</gene>
<dbReference type="InterPro" id="IPR005119">
    <property type="entry name" value="LysR_subst-bd"/>
</dbReference>
<evidence type="ECO:0000259" key="5">
    <source>
        <dbReference type="PROSITE" id="PS50931"/>
    </source>
</evidence>
<keyword evidence="7" id="KW-1185">Reference proteome</keyword>
<dbReference type="PANTHER" id="PTHR30126">
    <property type="entry name" value="HTH-TYPE TRANSCRIPTIONAL REGULATOR"/>
    <property type="match status" value="1"/>
</dbReference>
<keyword evidence="2" id="KW-0805">Transcription regulation</keyword>
<evidence type="ECO:0000313" key="6">
    <source>
        <dbReference type="EMBL" id="GAA0561098.1"/>
    </source>
</evidence>
<dbReference type="SUPFAM" id="SSF46785">
    <property type="entry name" value="Winged helix' DNA-binding domain"/>
    <property type="match status" value="1"/>
</dbReference>
<name>A0ABN1E875_9GAMM</name>
<evidence type="ECO:0000256" key="2">
    <source>
        <dbReference type="ARBA" id="ARBA00023015"/>
    </source>
</evidence>
<dbReference type="PANTHER" id="PTHR30126:SF88">
    <property type="entry name" value="TRANSCRIPTIONAL REGULATOR-RELATED"/>
    <property type="match status" value="1"/>
</dbReference>
<dbReference type="InterPro" id="IPR036388">
    <property type="entry name" value="WH-like_DNA-bd_sf"/>
</dbReference>
<dbReference type="PROSITE" id="PS50931">
    <property type="entry name" value="HTH_LYSR"/>
    <property type="match status" value="1"/>
</dbReference>
<dbReference type="InterPro" id="IPR000847">
    <property type="entry name" value="LysR_HTH_N"/>
</dbReference>
<dbReference type="Gene3D" id="3.40.190.290">
    <property type="match status" value="1"/>
</dbReference>
<dbReference type="Gene3D" id="1.10.10.10">
    <property type="entry name" value="Winged helix-like DNA-binding domain superfamily/Winged helix DNA-binding domain"/>
    <property type="match status" value="1"/>
</dbReference>
<keyword evidence="4" id="KW-0804">Transcription</keyword>
<dbReference type="Proteomes" id="UP001501169">
    <property type="component" value="Unassembled WGS sequence"/>
</dbReference>
<reference evidence="6 7" key="1">
    <citation type="journal article" date="2019" name="Int. J. Syst. Evol. Microbiol.">
        <title>The Global Catalogue of Microorganisms (GCM) 10K type strain sequencing project: providing services to taxonomists for standard genome sequencing and annotation.</title>
        <authorList>
            <consortium name="The Broad Institute Genomics Platform"/>
            <consortium name="The Broad Institute Genome Sequencing Center for Infectious Disease"/>
            <person name="Wu L."/>
            <person name="Ma J."/>
        </authorList>
    </citation>
    <scope>NUCLEOTIDE SEQUENCE [LARGE SCALE GENOMIC DNA]</scope>
    <source>
        <strain evidence="6 7">JCM 14331</strain>
    </source>
</reference>
<keyword evidence="3" id="KW-0238">DNA-binding</keyword>
<evidence type="ECO:0000256" key="3">
    <source>
        <dbReference type="ARBA" id="ARBA00023125"/>
    </source>
</evidence>
<evidence type="ECO:0000313" key="7">
    <source>
        <dbReference type="Proteomes" id="UP001501169"/>
    </source>
</evidence>
<proteinExistence type="inferred from homology"/>
<evidence type="ECO:0000256" key="1">
    <source>
        <dbReference type="ARBA" id="ARBA00009437"/>
    </source>
</evidence>
<evidence type="ECO:0000256" key="4">
    <source>
        <dbReference type="ARBA" id="ARBA00023163"/>
    </source>
</evidence>
<dbReference type="InterPro" id="IPR036390">
    <property type="entry name" value="WH_DNA-bd_sf"/>
</dbReference>
<sequence>MLRISLEQWRMFIMVAEHGGFNQAAQAIYKSQSSIHNAVQKIEHSLGVKLFRVEGRKTLLTDAGELVLRRANYLLQEAARVEQVGHTLAEGIESRLRIAVDEIFPHPLLYKALENTSQQYPLLRIELMESILTGAKELLENAEADIAVSPVVQKELFNEELCQIEFVAVACPQHPLLQLGRELNLEDLKSYRQIVVRDSAHHNRHDEGWLGANQRWTVSHMRTSIDMIKQGLGFAWLPLTSILEDLTQGRLQRLPLCSGASRKVSLYLLFSDADKLGPAARTFLGELRYQSIDLPTSADL</sequence>
<comment type="similarity">
    <text evidence="1">Belongs to the LysR transcriptional regulatory family.</text>
</comment>
<comment type="caution">
    <text evidence="6">The sequence shown here is derived from an EMBL/GenBank/DDBJ whole genome shotgun (WGS) entry which is preliminary data.</text>
</comment>
<dbReference type="RefSeq" id="WP_134058268.1">
    <property type="nucleotide sequence ID" value="NZ_BAAAEO010000005.1"/>
</dbReference>
<dbReference type="SUPFAM" id="SSF53850">
    <property type="entry name" value="Periplasmic binding protein-like II"/>
    <property type="match status" value="1"/>
</dbReference>